<dbReference type="InterPro" id="IPR001466">
    <property type="entry name" value="Beta-lactam-related"/>
</dbReference>
<reference evidence="2" key="1">
    <citation type="submission" date="2022-11" db="EMBL/GenBank/DDBJ databases">
        <authorList>
            <person name="Kikuchi T."/>
        </authorList>
    </citation>
    <scope>NUCLEOTIDE SEQUENCE</scope>
    <source>
        <strain evidence="2">PS1010</strain>
    </source>
</reference>
<evidence type="ECO:0000259" key="1">
    <source>
        <dbReference type="Pfam" id="PF00144"/>
    </source>
</evidence>
<dbReference type="SUPFAM" id="SSF56601">
    <property type="entry name" value="beta-lactamase/transpeptidase-like"/>
    <property type="match status" value="1"/>
</dbReference>
<dbReference type="EMBL" id="CANHGI010000002">
    <property type="protein sequence ID" value="CAI5443184.1"/>
    <property type="molecule type" value="Genomic_DNA"/>
</dbReference>
<comment type="caution">
    <text evidence="2">The sequence shown here is derived from an EMBL/GenBank/DDBJ whole genome shotgun (WGS) entry which is preliminary data.</text>
</comment>
<accession>A0A9P1MWT6</accession>
<dbReference type="InterPro" id="IPR052907">
    <property type="entry name" value="Beta-lactamase/esterase"/>
</dbReference>
<dbReference type="Gene3D" id="3.40.710.10">
    <property type="entry name" value="DD-peptidase/beta-lactamase superfamily"/>
    <property type="match status" value="1"/>
</dbReference>
<dbReference type="InterPro" id="IPR012338">
    <property type="entry name" value="Beta-lactam/transpept-like"/>
</dbReference>
<keyword evidence="3" id="KW-1185">Reference proteome</keyword>
<dbReference type="PANTHER" id="PTHR43319:SF3">
    <property type="entry name" value="BETA-LACTAMASE-RELATED DOMAIN-CONTAINING PROTEIN"/>
    <property type="match status" value="1"/>
</dbReference>
<evidence type="ECO:0000313" key="3">
    <source>
        <dbReference type="Proteomes" id="UP001152747"/>
    </source>
</evidence>
<name>A0A9P1MWT6_9PELO</name>
<protein>
    <recommendedName>
        <fullName evidence="1">Beta-lactamase-related domain-containing protein</fullName>
    </recommendedName>
</protein>
<gene>
    <name evidence="2" type="ORF">CAMP_LOCUS5821</name>
</gene>
<proteinExistence type="predicted"/>
<dbReference type="PANTHER" id="PTHR43319">
    <property type="entry name" value="BETA-LACTAMASE-RELATED"/>
    <property type="match status" value="1"/>
</dbReference>
<dbReference type="Proteomes" id="UP001152747">
    <property type="component" value="Unassembled WGS sequence"/>
</dbReference>
<organism evidence="2 3">
    <name type="scientific">Caenorhabditis angaria</name>
    <dbReference type="NCBI Taxonomy" id="860376"/>
    <lineage>
        <taxon>Eukaryota</taxon>
        <taxon>Metazoa</taxon>
        <taxon>Ecdysozoa</taxon>
        <taxon>Nematoda</taxon>
        <taxon>Chromadorea</taxon>
        <taxon>Rhabditida</taxon>
        <taxon>Rhabditina</taxon>
        <taxon>Rhabditomorpha</taxon>
        <taxon>Rhabditoidea</taxon>
        <taxon>Rhabditidae</taxon>
        <taxon>Peloderinae</taxon>
        <taxon>Caenorhabditis</taxon>
    </lineage>
</organism>
<dbReference type="Pfam" id="PF00144">
    <property type="entry name" value="Beta-lactamase"/>
    <property type="match status" value="1"/>
</dbReference>
<dbReference type="OrthoDB" id="5946976at2759"/>
<feature type="domain" description="Beta-lactamase-related" evidence="1">
    <location>
        <begin position="6"/>
        <end position="323"/>
    </location>
</feature>
<evidence type="ECO:0000313" key="2">
    <source>
        <dbReference type="EMBL" id="CAI5443184.1"/>
    </source>
</evidence>
<dbReference type="AlphaFoldDB" id="A0A9P1MWT6"/>
<sequence>MTKMTKEWKEDTISTIFSCTKSVTAICFAILVDRGLCDYSDKVTKYWPEYGANGKQDTTIEMVLSHTAGLPYFPDVKLNIEDMVDHNKMSKIIENLRPVYPVGTKTAYHALTFGFLADQVFRRIDTEHRAVGQFFREEIATKHYIDIHIGECSSEENRLARLFKCPKNLVTREIAYDKSILKLARYYYNPRGYFHQARKNMSNCGTDFTMFNNSDLRIVGQPAVNGIGSARALAQLHQLILDGSLISKDTFDVIRYPRNMTAFDHLIGEPQNKEHGFTYNRSPNNTWQFGHPGVGGQMVRVDVDNELIIAYLTNGLKTAGCGEHVFTFNRLQKKVYDCLNRIPKFGLHPADEDNEE</sequence>